<dbReference type="SUPFAM" id="SSF49899">
    <property type="entry name" value="Concanavalin A-like lectins/glucanases"/>
    <property type="match status" value="1"/>
</dbReference>
<dbReference type="Proteomes" id="UP001623852">
    <property type="component" value="Chromosome"/>
</dbReference>
<name>A0ABZ2UCF6_9FLAO</name>
<dbReference type="Gene3D" id="2.60.40.740">
    <property type="match status" value="1"/>
</dbReference>
<feature type="signal peptide" evidence="4">
    <location>
        <begin position="1"/>
        <end position="24"/>
    </location>
</feature>
<keyword evidence="3" id="KW-0456">Lyase</keyword>
<protein>
    <submittedName>
        <fullName evidence="6">LamG-like jellyroll fold domain-containing protein</fullName>
    </submittedName>
</protein>
<feature type="domain" description="LamG-like jellyroll fold" evidence="5">
    <location>
        <begin position="1580"/>
        <end position="1715"/>
    </location>
</feature>
<gene>
    <name evidence="6" type="ORF">AABD74_18740</name>
</gene>
<keyword evidence="7" id="KW-1185">Reference proteome</keyword>
<evidence type="ECO:0000259" key="5">
    <source>
        <dbReference type="SMART" id="SM00560"/>
    </source>
</evidence>
<dbReference type="EMBL" id="CP150845">
    <property type="protein sequence ID" value="WYZ19194.1"/>
    <property type="molecule type" value="Genomic_DNA"/>
</dbReference>
<evidence type="ECO:0000313" key="6">
    <source>
        <dbReference type="EMBL" id="WYZ19194.1"/>
    </source>
</evidence>
<proteinExistence type="predicted"/>
<dbReference type="SUPFAM" id="SSF48230">
    <property type="entry name" value="Chondroitin AC/alginate lyase"/>
    <property type="match status" value="1"/>
</dbReference>
<dbReference type="InterPro" id="IPR026444">
    <property type="entry name" value="Secre_tail"/>
</dbReference>
<dbReference type="InterPro" id="IPR008929">
    <property type="entry name" value="Chondroitin_lyas"/>
</dbReference>
<evidence type="ECO:0000256" key="4">
    <source>
        <dbReference type="SAM" id="SignalP"/>
    </source>
</evidence>
<dbReference type="Gene3D" id="2.60.40.10">
    <property type="entry name" value="Immunoglobulins"/>
    <property type="match status" value="5"/>
</dbReference>
<dbReference type="InterPro" id="IPR008964">
    <property type="entry name" value="Invasin/intimin_cell_adhesion"/>
</dbReference>
<sequence length="2087" mass="220420">MKKNYLIFMYVFSLLALMFTQRTAAQKTFVHPGIPFTQYDLDQLKINITQEPWLTGYNALKADSRSKLSYSMQGPFATVTRAPDLNNNAWKSDMIAVHNLTFMYVFTGDAAYAAKATQILDAWAVTNTTWGGGENMLDIGDYAPYFVTGADILKSTYPGWTAANTTHVNNYFANVLYPASWVPYPLRDHNKGAIQLQIALSIAAFLDDETKWNQAIEVYRMDAGGGFRNSLPNGEVGDTGRDDHWFGQIWALSWGAEVAFKQGVDMFAELDNRLLQMGELYNHYRIDPSGLTFIPLGGYSTYYTAFANLSANGLHQHPFNNIIKGAYSLRKNIPNPYTEQMRTMVGEGAWSFLYLKSSDSSTATAMTPIIYPSDNGVPVNYLTNTDIGNPGMIGSVSYNAGTWTAKGSGTAASNANNFTFKPIKGDASIVVKIESSSVSNAVSGLMIRESLASNSNYVSLNLSSTNGITSSASGQTAQTAGAHWQPRVPWWLKLERVGNRVFTFHSHDGINWSNNALYIMTIPADAYIGFYTISNSTTVLNTATFTNVAINNTFPVGSPEINSAVSASTTLGTPFNFNVTANGTPTNFAAAGLPAGLSINASTGVISGTPTAIGKSTVLLTAANANGSAKSSLIIDIISNENPVAISTLAANSLNSTIKLTWSAAANATSYNVKRSLTAGGPYTTIQTGISGTSFIDPNPAYEVNNYYVVTALIGTNESAASNEVFASIPPAVPSNLTAVNQSGQITLNWTLADGASTYKIKRAAISGGPYTEIASVSTNSYTDTALTNGTAYYYVVSSKGTTLESANSIEVFGNPGTNSLTWKNIPVSNVFNLSENWEENTTPASPAILTFKRTDSGTSLTNDISDLTVSRILFDTDASNFTIAGNSIALKSDLVNNSAQAQTLNTPIILNGQLSVNTKSGSIALGGVISGTGGIVKTGTSALIMSGANTYSGNTIVRGASVYAWGSTDGIQIIGNGTGTPSNPLSGPLGKGKIIMEGGALYSSLATTTAATLYNDIEVPAGKSGYFYERSASINLYGKLTGGGTIYNDGSDNFSAINLYGNNSSFTGTFITKLRSGQHRLGFMVPEAGSANAYWLLDAVGVDCHRIMFSSGVLEFGALSGRGGFRQNVAGTPIIRIGALNANTNFGGSFANASGTLSIEKIGTGTQIFSGNSTHTGTTTILNGTFLLNNGSNGSYSSPIVVKNGAFGGSGKSTGTLTVGSSTDTSSQAFLVPGTDGTIAAFTTTNAILNANATYKADISSTGSVSDNLIVTKITLNQPTLILNDIAAGSLPLGTAFTIIDNTGTDPVSGTFKNLPEMSLISIAGHDFRITYKGGTGNDIKLVDDRTQPLVITSPETAITLVGKPYSYTITGIKSPTNFNSTGLPAGLSIDTSTGIISGTPSESGIFPITLTASNASTTATAALKLTVQSNIVGGVIVGSGDAKNIIEWEPVMDLNYNIKRSNTSGGPYTTIGNSTTAKFTDTTVTNGNTYYYIVSSVDNNVENPASDQVTALPNIGQISYLKFDEQNGTRLIDSWGAQHGTLTPAAARNTGKYEQGAKFDGTANSYATLPADVVSALSDFTISSWVKMDALANWMRVFDFGTGTSKYLFLSVQTGSAGSVRYAIKNGGGEQGITYNFAIPLNTWTHFAITQSGNTCSMYINGTLVSTNTGVNIKPSTIGSTNQNYLGKSQWNDPMFNGTIDEFKIYSRALTASEIAEASKLSQTIALSPTSEKELGETDYDPAKASSNLPVNYTSSNTAVASIVEGKIHLLAAGTTTITVSQAGNENYNAAKSVNQELTVNKVYYIDADHDGFGSSTTVLLPVNEAPEGYSTNNLDCDDTKILYTDNDGDGLGAGDSAPCGVENNNDCDDTNPIELTSSIPDIFAIDNTQEKNTLYIGYGPSSLSIKAIPAGGTAPYSYAWSNSNTQQTITVSAAGTYTVVITDAKGCQTSASIDINTVNVQCGILNNKVSVCHNNIEICLSPNAVQAHLQHGDKLGSCNNTPICTIFEKVTIHPNPVTTTLNVEVNEVYSGAVLELYNIIGWKVASEPLTNTTQQVSMTGLAKGVYFLHVKNGKHYTIKSILKK</sequence>
<dbReference type="SMART" id="SM00560">
    <property type="entry name" value="LamGL"/>
    <property type="match status" value="1"/>
</dbReference>
<dbReference type="Pfam" id="PF05345">
    <property type="entry name" value="He_PIG"/>
    <property type="match status" value="2"/>
</dbReference>
<evidence type="ECO:0000256" key="2">
    <source>
        <dbReference type="ARBA" id="ARBA00023157"/>
    </source>
</evidence>
<keyword evidence="1 4" id="KW-0732">Signal</keyword>
<dbReference type="Pfam" id="PF12951">
    <property type="entry name" value="PATR"/>
    <property type="match status" value="2"/>
</dbReference>
<dbReference type="InterPro" id="IPR006558">
    <property type="entry name" value="LamG-like"/>
</dbReference>
<dbReference type="Pfam" id="PF18962">
    <property type="entry name" value="Por_Secre_tail"/>
    <property type="match status" value="1"/>
</dbReference>
<dbReference type="SUPFAM" id="SSF49373">
    <property type="entry name" value="Invasin/intimin cell-adhesion fragments"/>
    <property type="match status" value="1"/>
</dbReference>
<dbReference type="InterPro" id="IPR013783">
    <property type="entry name" value="Ig-like_fold"/>
</dbReference>
<dbReference type="SUPFAM" id="SSF49265">
    <property type="entry name" value="Fibronectin type III"/>
    <property type="match status" value="3"/>
</dbReference>
<dbReference type="InterPro" id="IPR013425">
    <property type="entry name" value="Autotrns_rpt"/>
</dbReference>
<evidence type="ECO:0000313" key="7">
    <source>
        <dbReference type="Proteomes" id="UP001623852"/>
    </source>
</evidence>
<dbReference type="Pfam" id="PF05426">
    <property type="entry name" value="Alginate_lyase"/>
    <property type="match status" value="1"/>
</dbReference>
<reference evidence="6 7" key="1">
    <citation type="submission" date="2024-03" db="EMBL/GenBank/DDBJ databases">
        <title>Flavobacterium soyae.</title>
        <authorList>
            <person name="Zheng W."/>
        </authorList>
    </citation>
    <scope>NUCLEOTIDE SEQUENCE [LARGE SCALE GENOMIC DNA]</scope>
    <source>
        <strain evidence="6 7">55</strain>
    </source>
</reference>
<evidence type="ECO:0000256" key="3">
    <source>
        <dbReference type="ARBA" id="ARBA00023239"/>
    </source>
</evidence>
<feature type="chain" id="PRO_5047000146" evidence="4">
    <location>
        <begin position="25"/>
        <end position="2087"/>
    </location>
</feature>
<keyword evidence="2" id="KW-1015">Disulfide bond</keyword>
<dbReference type="NCBIfam" id="TIGR04183">
    <property type="entry name" value="Por_Secre_tail"/>
    <property type="match status" value="1"/>
</dbReference>
<dbReference type="SUPFAM" id="SSF49313">
    <property type="entry name" value="Cadherin-like"/>
    <property type="match status" value="2"/>
</dbReference>
<dbReference type="Gene3D" id="1.50.10.100">
    <property type="entry name" value="Chondroitin AC/alginate lyase"/>
    <property type="match status" value="1"/>
</dbReference>
<accession>A0ABZ2UCF6</accession>
<dbReference type="InterPro" id="IPR015919">
    <property type="entry name" value="Cadherin-like_sf"/>
</dbReference>
<dbReference type="Gene3D" id="2.60.40.1080">
    <property type="match status" value="1"/>
</dbReference>
<dbReference type="Pfam" id="PF13385">
    <property type="entry name" value="Laminin_G_3"/>
    <property type="match status" value="1"/>
</dbReference>
<dbReference type="InterPro" id="IPR013320">
    <property type="entry name" value="ConA-like_dom_sf"/>
</dbReference>
<dbReference type="InterPro" id="IPR036116">
    <property type="entry name" value="FN3_sf"/>
</dbReference>
<dbReference type="InterPro" id="IPR008397">
    <property type="entry name" value="Alginate_lyase_dom"/>
</dbReference>
<dbReference type="Gene3D" id="2.60.120.200">
    <property type="match status" value="2"/>
</dbReference>
<organism evidence="6 7">
    <name type="scientific">Flavobacterium soyae</name>
    <dbReference type="NCBI Taxonomy" id="2903098"/>
    <lineage>
        <taxon>Bacteria</taxon>
        <taxon>Pseudomonadati</taxon>
        <taxon>Bacteroidota</taxon>
        <taxon>Flavobacteriia</taxon>
        <taxon>Flavobacteriales</taxon>
        <taxon>Flavobacteriaceae</taxon>
        <taxon>Flavobacterium</taxon>
    </lineage>
</organism>
<evidence type="ECO:0000256" key="1">
    <source>
        <dbReference type="ARBA" id="ARBA00022729"/>
    </source>
</evidence>
<dbReference type="NCBIfam" id="TIGR02601">
    <property type="entry name" value="autotrns_rpt"/>
    <property type="match status" value="2"/>
</dbReference>
<dbReference type="RefSeq" id="WP_406843903.1">
    <property type="nucleotide sequence ID" value="NZ_CP150845.1"/>
</dbReference>